<gene>
    <name evidence="2" type="ORF">Bpfe_016415</name>
</gene>
<reference evidence="2" key="1">
    <citation type="journal article" date="2023" name="PLoS Negl. Trop. Dis.">
        <title>A genome sequence for Biomphalaria pfeifferi, the major vector snail for the human-infecting parasite Schistosoma mansoni.</title>
        <authorList>
            <person name="Bu L."/>
            <person name="Lu L."/>
            <person name="Laidemitt M.R."/>
            <person name="Zhang S.M."/>
            <person name="Mutuku M."/>
            <person name="Mkoji G."/>
            <person name="Steinauer M."/>
            <person name="Loker E.S."/>
        </authorList>
    </citation>
    <scope>NUCLEOTIDE SEQUENCE</scope>
    <source>
        <strain evidence="2">KasaAsao</strain>
    </source>
</reference>
<sequence>SPTSEDVERQSSNEKYSQELKAANQILHNEIEKLESALRRAEHLEQQLTEKSTQCQSLTKDLAASRLQCEQLQSDLATATSEKHRLDGEVKELRGKLQSLDKVSARVSFLCDVCLL</sequence>
<name>A0AAD8BGF1_BIOPF</name>
<protein>
    <submittedName>
        <fullName evidence="2">RIMS-binding protein 2</fullName>
    </submittedName>
</protein>
<reference evidence="2" key="2">
    <citation type="submission" date="2023-04" db="EMBL/GenBank/DDBJ databases">
        <authorList>
            <person name="Bu L."/>
            <person name="Lu L."/>
            <person name="Laidemitt M.R."/>
            <person name="Zhang S.M."/>
            <person name="Mutuku M."/>
            <person name="Mkoji G."/>
            <person name="Steinauer M."/>
            <person name="Loker E.S."/>
        </authorList>
    </citation>
    <scope>NUCLEOTIDE SEQUENCE</scope>
    <source>
        <strain evidence="2">KasaAsao</strain>
        <tissue evidence="2">Whole Snail</tissue>
    </source>
</reference>
<feature type="coiled-coil region" evidence="1">
    <location>
        <begin position="13"/>
        <end position="96"/>
    </location>
</feature>
<dbReference type="EMBL" id="JASAOG010000080">
    <property type="protein sequence ID" value="KAK0054148.1"/>
    <property type="molecule type" value="Genomic_DNA"/>
</dbReference>
<keyword evidence="1" id="KW-0175">Coiled coil</keyword>
<proteinExistence type="predicted"/>
<evidence type="ECO:0000313" key="3">
    <source>
        <dbReference type="Proteomes" id="UP001233172"/>
    </source>
</evidence>
<organism evidence="2 3">
    <name type="scientific">Biomphalaria pfeifferi</name>
    <name type="common">Bloodfluke planorb</name>
    <name type="synonym">Freshwater snail</name>
    <dbReference type="NCBI Taxonomy" id="112525"/>
    <lineage>
        <taxon>Eukaryota</taxon>
        <taxon>Metazoa</taxon>
        <taxon>Spiralia</taxon>
        <taxon>Lophotrochozoa</taxon>
        <taxon>Mollusca</taxon>
        <taxon>Gastropoda</taxon>
        <taxon>Heterobranchia</taxon>
        <taxon>Euthyneura</taxon>
        <taxon>Panpulmonata</taxon>
        <taxon>Hygrophila</taxon>
        <taxon>Lymnaeoidea</taxon>
        <taxon>Planorbidae</taxon>
        <taxon>Biomphalaria</taxon>
    </lineage>
</organism>
<comment type="caution">
    <text evidence="2">The sequence shown here is derived from an EMBL/GenBank/DDBJ whole genome shotgun (WGS) entry which is preliminary data.</text>
</comment>
<evidence type="ECO:0000313" key="2">
    <source>
        <dbReference type="EMBL" id="KAK0054148.1"/>
    </source>
</evidence>
<keyword evidence="3" id="KW-1185">Reference proteome</keyword>
<accession>A0AAD8BGF1</accession>
<feature type="non-terminal residue" evidence="2">
    <location>
        <position position="1"/>
    </location>
</feature>
<dbReference type="AlphaFoldDB" id="A0AAD8BGF1"/>
<evidence type="ECO:0000256" key="1">
    <source>
        <dbReference type="SAM" id="Coils"/>
    </source>
</evidence>
<dbReference type="Proteomes" id="UP001233172">
    <property type="component" value="Unassembled WGS sequence"/>
</dbReference>